<keyword evidence="2" id="KW-1185">Reference proteome</keyword>
<dbReference type="EMBL" id="KZ819861">
    <property type="protein sequence ID" value="PWN51215.1"/>
    <property type="molecule type" value="Genomic_DNA"/>
</dbReference>
<gene>
    <name evidence="1" type="ORF">IE53DRAFT_301358</name>
</gene>
<sequence length="830" mass="90229">QGTQSNDTETTTPSGVLKFNLTSGPYDNYFIRTNETSAQVLLTNPSALSVGANQTQSGSSSTLNRFLVALTAGNSGSVTYFLPLLEGGTEGGQGDDSLSVTLDPKGLDVYTPEGDQDLLRGVTGTLVVSSNSTIGTNVLGSIRTVRDYVEGNGLTNQIFNWTVTAANESIVWLSKPWLNESKVRDDQGEVVDEVRYSLEWILQAEQGLKFRVTPSTNGTYTPPKVDLILDGADQVGRVGFKVLTNETFTPGLEVDQLFLNLTNITSVQQAPNARKQFSFLTYKDKFTAGGWRFLTYFGRDSMFTLRLLLPGKTLTPESIEAALGAVISRINSTSGEVCHEETVGDYATFVNLANDQAWKGNDPYYDYKMKDTDYILLPQLADYLIRYNVSSSSNSSSAQRFLSTRAILQNGTTYRELVETNVALVMNTSRAFYETRRWQDLARIKQGFPVGNWRDSNQGLGWGVYPYDVSTALVPAALYAISDLASNGILSNLTSGMVNNASTSTNATDLSTLAKEYAKVWEEESPKFFQFNVSSQDVLPRLLDYVQRTNLSDSLLYGLGSLNLSSSSPSSSDNSSETSPVSGDDPASSMGGLDQGGQTSSSNDSLPSTVGGAGGTDRIIMSLSLDEQGQPIPVQNSDLCFNLLYSRNISKTLIQSVLDSLTPYPAGLLTNVGMLVTNPSLDPNRTKSEELDRRAYHGTVSWGWQTVSMAVGLKRVIGSCQSDSEGADPESDGGGGYGLIRPDWCDDQETLERLFNAQDLLWRSINGAYQERFAEVWSWNFSNETNRFEVVALGDLSPEGTEADAIQLWSFGLLGIQDPTKNGTVSSSAS</sequence>
<organism evidence="1 2">
    <name type="scientific">Violaceomyces palustris</name>
    <dbReference type="NCBI Taxonomy" id="1673888"/>
    <lineage>
        <taxon>Eukaryota</taxon>
        <taxon>Fungi</taxon>
        <taxon>Dikarya</taxon>
        <taxon>Basidiomycota</taxon>
        <taxon>Ustilaginomycotina</taxon>
        <taxon>Ustilaginomycetes</taxon>
        <taxon>Violaceomycetales</taxon>
        <taxon>Violaceomycetaceae</taxon>
        <taxon>Violaceomyces</taxon>
    </lineage>
</organism>
<name>A0ACD0NZF2_9BASI</name>
<dbReference type="Proteomes" id="UP000245626">
    <property type="component" value="Unassembled WGS sequence"/>
</dbReference>
<evidence type="ECO:0000313" key="1">
    <source>
        <dbReference type="EMBL" id="PWN51215.1"/>
    </source>
</evidence>
<feature type="non-terminal residue" evidence="1">
    <location>
        <position position="1"/>
    </location>
</feature>
<accession>A0ACD0NZF2</accession>
<feature type="non-terminal residue" evidence="1">
    <location>
        <position position="830"/>
    </location>
</feature>
<protein>
    <submittedName>
        <fullName evidence="1">Uncharacterized protein</fullName>
    </submittedName>
</protein>
<evidence type="ECO:0000313" key="2">
    <source>
        <dbReference type="Proteomes" id="UP000245626"/>
    </source>
</evidence>
<proteinExistence type="predicted"/>
<reference evidence="1 2" key="1">
    <citation type="journal article" date="2018" name="Mol. Biol. Evol.">
        <title>Broad Genomic Sampling Reveals a Smut Pathogenic Ancestry of the Fungal Clade Ustilaginomycotina.</title>
        <authorList>
            <person name="Kijpornyongpan T."/>
            <person name="Mondo S.J."/>
            <person name="Barry K."/>
            <person name="Sandor L."/>
            <person name="Lee J."/>
            <person name="Lipzen A."/>
            <person name="Pangilinan J."/>
            <person name="LaButti K."/>
            <person name="Hainaut M."/>
            <person name="Henrissat B."/>
            <person name="Grigoriev I.V."/>
            <person name="Spatafora J.W."/>
            <person name="Aime M.C."/>
        </authorList>
    </citation>
    <scope>NUCLEOTIDE SEQUENCE [LARGE SCALE GENOMIC DNA]</scope>
    <source>
        <strain evidence="1 2">SA 807</strain>
    </source>
</reference>